<dbReference type="AlphaFoldDB" id="A0A1S8AXE9"/>
<dbReference type="RefSeq" id="WP_076146311.1">
    <property type="nucleotide sequence ID" value="NZ_LWLN01000001.1"/>
</dbReference>
<keyword evidence="2" id="KW-0472">Membrane</keyword>
<name>A0A1S8AXE9_9EURY</name>
<feature type="transmembrane region" description="Helical" evidence="2">
    <location>
        <begin position="44"/>
        <end position="66"/>
    </location>
</feature>
<evidence type="ECO:0000313" key="4">
    <source>
        <dbReference type="Proteomes" id="UP000189370"/>
    </source>
</evidence>
<keyword evidence="2" id="KW-1133">Transmembrane helix</keyword>
<evidence type="ECO:0000313" key="3">
    <source>
        <dbReference type="EMBL" id="OLZ41523.1"/>
    </source>
</evidence>
<dbReference type="Proteomes" id="UP000189370">
    <property type="component" value="Unassembled WGS sequence"/>
</dbReference>
<organism evidence="3 4">
    <name type="scientific">Natrinema saccharevitans</name>
    <dbReference type="NCBI Taxonomy" id="301967"/>
    <lineage>
        <taxon>Archaea</taxon>
        <taxon>Methanobacteriati</taxon>
        <taxon>Methanobacteriota</taxon>
        <taxon>Stenosarchaea group</taxon>
        <taxon>Halobacteria</taxon>
        <taxon>Halobacteriales</taxon>
        <taxon>Natrialbaceae</taxon>
        <taxon>Natrinema</taxon>
    </lineage>
</organism>
<dbReference type="OrthoDB" id="170028at2157"/>
<evidence type="ECO:0000256" key="2">
    <source>
        <dbReference type="SAM" id="Phobius"/>
    </source>
</evidence>
<comment type="caution">
    <text evidence="3">The sequence shown here is derived from an EMBL/GenBank/DDBJ whole genome shotgun (WGS) entry which is preliminary data.</text>
</comment>
<sequence>MATVENVLSSIFSTIPELHSGQLGLLSGVLVGLLYWHGHHRSSLAALTGFYLLAIGVVPASTRGLAVVQSKPWYFCSLLVATAVCAITGRVLWTRLPLRRGVSRSSGVESRSEVGRASRADGDGRR</sequence>
<dbReference type="EMBL" id="LWLN01000001">
    <property type="protein sequence ID" value="OLZ41523.1"/>
    <property type="molecule type" value="Genomic_DNA"/>
</dbReference>
<feature type="transmembrane region" description="Helical" evidence="2">
    <location>
        <begin position="72"/>
        <end position="93"/>
    </location>
</feature>
<feature type="region of interest" description="Disordered" evidence="1">
    <location>
        <begin position="101"/>
        <end position="126"/>
    </location>
</feature>
<keyword evidence="2" id="KW-0812">Transmembrane</keyword>
<protein>
    <submittedName>
        <fullName evidence="3">Uncharacterized protein</fullName>
    </submittedName>
</protein>
<evidence type="ECO:0000256" key="1">
    <source>
        <dbReference type="SAM" id="MobiDB-lite"/>
    </source>
</evidence>
<feature type="compositionally biased region" description="Basic and acidic residues" evidence="1">
    <location>
        <begin position="110"/>
        <end position="126"/>
    </location>
</feature>
<reference evidence="4" key="1">
    <citation type="submission" date="2016-04" db="EMBL/GenBank/DDBJ databases">
        <authorList>
            <person name="Chen S.-C."/>
            <person name="Lai M.-C."/>
        </authorList>
    </citation>
    <scope>NUCLEOTIDE SEQUENCE [LARGE SCALE GENOMIC DNA]</scope>
    <source>
        <strain evidence="4">AB14</strain>
    </source>
</reference>
<feature type="transmembrane region" description="Helical" evidence="2">
    <location>
        <begin position="20"/>
        <end position="37"/>
    </location>
</feature>
<keyword evidence="4" id="KW-1185">Reference proteome</keyword>
<dbReference type="STRING" id="301967.A6E15_11250"/>
<proteinExistence type="predicted"/>
<accession>A0A1S8AXE9</accession>
<gene>
    <name evidence="3" type="ORF">A6E15_11250</name>
</gene>